<dbReference type="GO" id="GO:0016705">
    <property type="term" value="F:oxidoreductase activity, acting on paired donors, with incorporation or reduction of molecular oxygen"/>
    <property type="evidence" value="ECO:0007669"/>
    <property type="project" value="InterPro"/>
</dbReference>
<reference evidence="4 5" key="1">
    <citation type="journal article" date="2012" name="BMC Genomics">
        <title>Tools to kill: Genome of one of the most destructive plant pathogenic fungi Macrophomina phaseolina.</title>
        <authorList>
            <person name="Islam M.S."/>
            <person name="Haque M.S."/>
            <person name="Islam M.M."/>
            <person name="Emdad E.M."/>
            <person name="Halim A."/>
            <person name="Hossen Q.M.M."/>
            <person name="Hossain M.Z."/>
            <person name="Ahmed B."/>
            <person name="Rahim S."/>
            <person name="Rahman M.S."/>
            <person name="Alam M.M."/>
            <person name="Hou S."/>
            <person name="Wan X."/>
            <person name="Saito J.A."/>
            <person name="Alam M."/>
        </authorList>
    </citation>
    <scope>NUCLEOTIDE SEQUENCE [LARGE SCALE GENOMIC DNA]</scope>
    <source>
        <strain evidence="4 5">MS6</strain>
    </source>
</reference>
<evidence type="ECO:0000256" key="2">
    <source>
        <dbReference type="SAM" id="MobiDB-lite"/>
    </source>
</evidence>
<dbReference type="Gene3D" id="1.10.630.10">
    <property type="entry name" value="Cytochrome P450"/>
    <property type="match status" value="1"/>
</dbReference>
<dbReference type="VEuPathDB" id="FungiDB:MPH_11279"/>
<dbReference type="InterPro" id="IPR001128">
    <property type="entry name" value="Cyt_P450"/>
</dbReference>
<keyword evidence="3" id="KW-0472">Membrane</keyword>
<name>K2RB58_MACPH</name>
<dbReference type="InParanoid" id="K2RB58"/>
<keyword evidence="1" id="KW-0479">Metal-binding</keyword>
<keyword evidence="1" id="KW-0408">Iron</keyword>
<evidence type="ECO:0000256" key="1">
    <source>
        <dbReference type="PIRSR" id="PIRSR602401-1"/>
    </source>
</evidence>
<comment type="cofactor">
    <cofactor evidence="1">
        <name>heme</name>
        <dbReference type="ChEBI" id="CHEBI:30413"/>
    </cofactor>
</comment>
<evidence type="ECO:0000313" key="4">
    <source>
        <dbReference type="EMBL" id="EKG11783.1"/>
    </source>
</evidence>
<dbReference type="SUPFAM" id="SSF48264">
    <property type="entry name" value="Cytochrome P450"/>
    <property type="match status" value="1"/>
</dbReference>
<dbReference type="PANTHER" id="PTHR24305">
    <property type="entry name" value="CYTOCHROME P450"/>
    <property type="match status" value="1"/>
</dbReference>
<protein>
    <submittedName>
        <fullName evidence="4">Cytochrome P450</fullName>
    </submittedName>
</protein>
<dbReference type="GO" id="GO:0020037">
    <property type="term" value="F:heme binding"/>
    <property type="evidence" value="ECO:0007669"/>
    <property type="project" value="InterPro"/>
</dbReference>
<organism evidence="4 5">
    <name type="scientific">Macrophomina phaseolina (strain MS6)</name>
    <name type="common">Charcoal rot fungus</name>
    <dbReference type="NCBI Taxonomy" id="1126212"/>
    <lineage>
        <taxon>Eukaryota</taxon>
        <taxon>Fungi</taxon>
        <taxon>Dikarya</taxon>
        <taxon>Ascomycota</taxon>
        <taxon>Pezizomycotina</taxon>
        <taxon>Dothideomycetes</taxon>
        <taxon>Dothideomycetes incertae sedis</taxon>
        <taxon>Botryosphaeriales</taxon>
        <taxon>Botryosphaeriaceae</taxon>
        <taxon>Macrophomina</taxon>
    </lineage>
</organism>
<comment type="caution">
    <text evidence="4">The sequence shown here is derived from an EMBL/GenBank/DDBJ whole genome shotgun (WGS) entry which is preliminary data.</text>
</comment>
<feature type="region of interest" description="Disordered" evidence="2">
    <location>
        <begin position="193"/>
        <end position="212"/>
    </location>
</feature>
<feature type="compositionally biased region" description="Polar residues" evidence="2">
    <location>
        <begin position="200"/>
        <end position="212"/>
    </location>
</feature>
<dbReference type="GO" id="GO:0005506">
    <property type="term" value="F:iron ion binding"/>
    <property type="evidence" value="ECO:0007669"/>
    <property type="project" value="InterPro"/>
</dbReference>
<dbReference type="InterPro" id="IPR002401">
    <property type="entry name" value="Cyt_P450_E_grp-I"/>
</dbReference>
<keyword evidence="1" id="KW-0349">Heme</keyword>
<feature type="binding site" description="axial binding residue" evidence="1">
    <location>
        <position position="486"/>
    </location>
    <ligand>
        <name>heme</name>
        <dbReference type="ChEBI" id="CHEBI:30413"/>
    </ligand>
    <ligandPart>
        <name>Fe</name>
        <dbReference type="ChEBI" id="CHEBI:18248"/>
    </ligandPart>
</feature>
<dbReference type="FunFam" id="1.10.630.10:FF:000051">
    <property type="entry name" value="Cytochrome P450 monooxygenase (Fum15)"/>
    <property type="match status" value="1"/>
</dbReference>
<accession>K2RB58</accession>
<dbReference type="FunCoup" id="K2RB58">
    <property type="interactions" value="1427"/>
</dbReference>
<dbReference type="InterPro" id="IPR036396">
    <property type="entry name" value="Cyt_P450_sf"/>
</dbReference>
<dbReference type="Proteomes" id="UP000007129">
    <property type="component" value="Unassembled WGS sequence"/>
</dbReference>
<feature type="transmembrane region" description="Helical" evidence="3">
    <location>
        <begin position="37"/>
        <end position="59"/>
    </location>
</feature>
<evidence type="ECO:0000256" key="3">
    <source>
        <dbReference type="SAM" id="Phobius"/>
    </source>
</evidence>
<dbReference type="Pfam" id="PF00067">
    <property type="entry name" value="p450"/>
    <property type="match status" value="1"/>
</dbReference>
<proteinExistence type="predicted"/>
<dbReference type="AlphaFoldDB" id="K2RB58"/>
<dbReference type="GO" id="GO:0004497">
    <property type="term" value="F:monooxygenase activity"/>
    <property type="evidence" value="ECO:0007669"/>
    <property type="project" value="InterPro"/>
</dbReference>
<dbReference type="STRING" id="1126212.K2RB58"/>
<dbReference type="OrthoDB" id="1470350at2759"/>
<dbReference type="PANTHER" id="PTHR24305:SF227">
    <property type="entry name" value="P450, PUTATIVE (EUROFUNG)-RELATED"/>
    <property type="match status" value="1"/>
</dbReference>
<keyword evidence="3" id="KW-1133">Transmembrane helix</keyword>
<sequence>MAPTSALALASAAESVILGRYAPSPYIISNSVFTRTAILFSIQLLLWYTWSCLIYPYFFSPLRHLPQPKGGHWLMGHFAKIRRENNGEPSREWTETVPNDGLIYYRFAFNSERVLLTSPKALAEVLVHKSYDFVKPSMIRHGIGRILGIGILLAEGEEHKRQRRLLMPAFHFRHVKDLYQVFWSKAQEATRAMTDAVHQPSEQPDKPSSVQDAASWASRATLDIIGVAGMGKDFGAIANPNSELILTYRSVFAPNDVARILQLLGFFIPFSILRRLPLKRNMDVDEAAQTIKRVAREIIQSKRRELEKRERTDIDIVSVALESGGFSDEDLVNQMMTFLAAGHETTATSMTWAAYLLSKHPDIQKRLRDEIRTNLPSVDSTTEVTSTDIDRLPYLNAVCNEVLRFYAPVPQTLRVTVKDTTILGHFIPKDTVIILSPMAINTSKALWGDDAREFNPDRWMGPGRANTGGADSNYSFLTFLHGPRSCIGQAFAKAEFACLLAAWVGRFEMELVDPDTPLELVSGVTARPKGGLSVKLKAVDGW</sequence>
<dbReference type="PRINTS" id="PR00463">
    <property type="entry name" value="EP450I"/>
</dbReference>
<dbReference type="EMBL" id="AHHD01000467">
    <property type="protein sequence ID" value="EKG11783.1"/>
    <property type="molecule type" value="Genomic_DNA"/>
</dbReference>
<dbReference type="HOGENOM" id="CLU_001570_5_11_1"/>
<dbReference type="CDD" id="cd11069">
    <property type="entry name" value="CYP_FUM15-like"/>
    <property type="match status" value="1"/>
</dbReference>
<dbReference type="PRINTS" id="PR00385">
    <property type="entry name" value="P450"/>
</dbReference>
<keyword evidence="3" id="KW-0812">Transmembrane</keyword>
<gene>
    <name evidence="4" type="ORF">MPH_11279</name>
</gene>
<evidence type="ECO:0000313" key="5">
    <source>
        <dbReference type="Proteomes" id="UP000007129"/>
    </source>
</evidence>
<dbReference type="eggNOG" id="KOG0157">
    <property type="taxonomic scope" value="Eukaryota"/>
</dbReference>
<dbReference type="InterPro" id="IPR050121">
    <property type="entry name" value="Cytochrome_P450_monoxygenase"/>
</dbReference>